<evidence type="ECO:0000259" key="2">
    <source>
        <dbReference type="Pfam" id="PF03033"/>
    </source>
</evidence>
<evidence type="ECO:0000256" key="1">
    <source>
        <dbReference type="ARBA" id="ARBA00022679"/>
    </source>
</evidence>
<dbReference type="InterPro" id="IPR010610">
    <property type="entry name" value="EryCIII-like_C"/>
</dbReference>
<feature type="domain" description="Glycosyltransferase family 28 N-terminal" evidence="2">
    <location>
        <begin position="61"/>
        <end position="133"/>
    </location>
</feature>
<dbReference type="Pfam" id="PF06722">
    <property type="entry name" value="EryCIII-like_C"/>
    <property type="match status" value="1"/>
</dbReference>
<dbReference type="EMBL" id="CP147982">
    <property type="protein sequence ID" value="WXK75222.1"/>
    <property type="molecule type" value="Genomic_DNA"/>
</dbReference>
<dbReference type="Pfam" id="PF03033">
    <property type="entry name" value="Glyco_transf_28"/>
    <property type="match status" value="1"/>
</dbReference>
<reference evidence="4 5" key="1">
    <citation type="submission" date="2024-03" db="EMBL/GenBank/DDBJ databases">
        <title>The complete genome of Streptomyces sirii sp.nov.</title>
        <authorList>
            <person name="Zakalyukina Y.V."/>
            <person name="Belik A.R."/>
            <person name="Biryukov M.V."/>
            <person name="Baturina O.A."/>
            <person name="Kabilov M.R."/>
        </authorList>
    </citation>
    <scope>NUCLEOTIDE SEQUENCE [LARGE SCALE GENOMIC DNA]</scope>
    <source>
        <strain evidence="4 5">BP-8</strain>
    </source>
</reference>
<keyword evidence="5" id="KW-1185">Reference proteome</keyword>
<evidence type="ECO:0000259" key="3">
    <source>
        <dbReference type="Pfam" id="PF06722"/>
    </source>
</evidence>
<dbReference type="PANTHER" id="PTHR48050">
    <property type="entry name" value="STEROL 3-BETA-GLUCOSYLTRANSFERASE"/>
    <property type="match status" value="1"/>
</dbReference>
<dbReference type="InterPro" id="IPR050426">
    <property type="entry name" value="Glycosyltransferase_28"/>
</dbReference>
<dbReference type="Proteomes" id="UP001626628">
    <property type="component" value="Chromosome"/>
</dbReference>
<dbReference type="RefSeq" id="WP_407285364.1">
    <property type="nucleotide sequence ID" value="NZ_CP147982.1"/>
</dbReference>
<evidence type="ECO:0000313" key="4">
    <source>
        <dbReference type="EMBL" id="WXK75222.1"/>
    </source>
</evidence>
<dbReference type="PANTHER" id="PTHR48050:SF13">
    <property type="entry name" value="STEROL 3-BETA-GLUCOSYLTRANSFERASE UGT80A2"/>
    <property type="match status" value="1"/>
</dbReference>
<dbReference type="SUPFAM" id="SSF53756">
    <property type="entry name" value="UDP-Glycosyltransferase/glycogen phosphorylase"/>
    <property type="match status" value="1"/>
</dbReference>
<name>A0ABZ2QFD2_9ACTN</name>
<dbReference type="InterPro" id="IPR004276">
    <property type="entry name" value="GlycoTrans_28_N"/>
</dbReference>
<feature type="domain" description="Erythromycin biosynthesis protein CIII-like C-terminal" evidence="3">
    <location>
        <begin position="337"/>
        <end position="452"/>
    </location>
</feature>
<gene>
    <name evidence="4" type="ORF">WAB15_04120</name>
</gene>
<dbReference type="InterPro" id="IPR002213">
    <property type="entry name" value="UDP_glucos_trans"/>
</dbReference>
<organism evidence="4 5">
    <name type="scientific">Streptomyces sirii</name>
    <dbReference type="NCBI Taxonomy" id="3127701"/>
    <lineage>
        <taxon>Bacteria</taxon>
        <taxon>Bacillati</taxon>
        <taxon>Actinomycetota</taxon>
        <taxon>Actinomycetes</taxon>
        <taxon>Kitasatosporales</taxon>
        <taxon>Streptomycetaceae</taxon>
        <taxon>Streptomyces</taxon>
    </lineage>
</organism>
<evidence type="ECO:0000313" key="5">
    <source>
        <dbReference type="Proteomes" id="UP001626628"/>
    </source>
</evidence>
<dbReference type="CDD" id="cd03784">
    <property type="entry name" value="GT1_Gtf-like"/>
    <property type="match status" value="1"/>
</dbReference>
<protein>
    <submittedName>
        <fullName evidence="4">Glycosyltransferase</fullName>
    </submittedName>
</protein>
<proteinExistence type="predicted"/>
<accession>A0ABZ2QFD2</accession>
<dbReference type="Gene3D" id="3.40.50.2000">
    <property type="entry name" value="Glycogen Phosphorylase B"/>
    <property type="match status" value="2"/>
</dbReference>
<sequence>MRPPRSVEIPDRHQVDPCVSLPLSGAQRSSFLQRCAVLRTTHRQHDDLARRAVRVLIPSPGTWGDVAPYLGLGRRLKAAGHEVTLACHARFEDAVRAHRLGCRTLPLDPMDFMTSEIGPTPPRSLIREIRRSLLPQIARGILDASRGGVDVLLTGLVTHPICAFVAEGVGARCLGTYLQPMRSAVRFGLNGVVPGRFRDRIVEAAVAKSAGLNIAPSLNVLQQDLGLPKQATRRALRALRTETVCHGYSPMMVPPLASSSARQRTCGYWWPPRPDGWRPDQRLVDFLDSGGKPVFIGFGSMAMGDAEQLSGLLVQALKKARLRAVVQSGWLGIHMAGDDVLTVSEVPHDWLFPRMAAVVHHAGAGTTGAGLKAGVPAVPVPVHFDQFYWASRLAAMEVAPAPIPRRRLTADRLADALRAVVDGPVFTQRARAIASHLAAEDGAAPVLAELEQMDSCTASA</sequence>
<keyword evidence="1" id="KW-0808">Transferase</keyword>